<dbReference type="InterPro" id="IPR055306">
    <property type="entry name" value="NBPF"/>
</dbReference>
<evidence type="ECO:0000313" key="2">
    <source>
        <dbReference type="RefSeq" id="XP_021569610.1"/>
    </source>
</evidence>
<sequence length="83" mass="9495">MVVSLTSSSDPREDMNILEANQYLCSQQEKSKQNFQDLTEKYLTSKATAYTLANHLQKYKCEECKDLIEAVLGEELPFEEGNL</sequence>
<gene>
    <name evidence="2" type="primary">LOC110595874</name>
</gene>
<feature type="non-terminal residue" evidence="2">
    <location>
        <position position="83"/>
    </location>
</feature>
<dbReference type="RefSeq" id="XP_021569610.1">
    <property type="nucleotide sequence ID" value="XM_021713935.1"/>
</dbReference>
<organism evidence="1 2">
    <name type="scientific">Carlito syrichta</name>
    <name type="common">Philippine tarsier</name>
    <name type="synonym">Tarsius syrichta</name>
    <dbReference type="NCBI Taxonomy" id="1868482"/>
    <lineage>
        <taxon>Eukaryota</taxon>
        <taxon>Metazoa</taxon>
        <taxon>Chordata</taxon>
        <taxon>Craniata</taxon>
        <taxon>Vertebrata</taxon>
        <taxon>Euteleostomi</taxon>
        <taxon>Mammalia</taxon>
        <taxon>Eutheria</taxon>
        <taxon>Euarchontoglires</taxon>
        <taxon>Primates</taxon>
        <taxon>Haplorrhini</taxon>
        <taxon>Tarsiiformes</taxon>
        <taxon>Tarsiidae</taxon>
        <taxon>Carlito</taxon>
    </lineage>
</organism>
<dbReference type="PANTHER" id="PTHR14199:SF38">
    <property type="entry name" value="NEUROBLASTOMA BREAKPOINT FAMILY MEMBER 6-LIKE PROTEIN"/>
    <property type="match status" value="1"/>
</dbReference>
<keyword evidence="1" id="KW-1185">Reference proteome</keyword>
<dbReference type="GeneID" id="110595874"/>
<dbReference type="Proteomes" id="UP000189704">
    <property type="component" value="Unplaced"/>
</dbReference>
<protein>
    <submittedName>
        <fullName evidence="2">Neuroblastoma breakpoint family member 6-like protein</fullName>
    </submittedName>
</protein>
<dbReference type="OrthoDB" id="9535580at2759"/>
<dbReference type="PANTHER" id="PTHR14199">
    <property type="entry name" value="NEUROBLASTOMA BREAKPOINT FAMILY MEMBER 6-LIKE PROTEIN"/>
    <property type="match status" value="1"/>
</dbReference>
<dbReference type="KEGG" id="csyr:110595874"/>
<evidence type="ECO:0000313" key="1">
    <source>
        <dbReference type="Proteomes" id="UP000189704"/>
    </source>
</evidence>
<name>A0A3Q0E5R3_CARSF</name>
<dbReference type="AlphaFoldDB" id="A0A3Q0E5R3"/>
<accession>A0A3Q0E5R3</accession>
<reference evidence="2" key="1">
    <citation type="submission" date="2025-08" db="UniProtKB">
        <authorList>
            <consortium name="RefSeq"/>
        </authorList>
    </citation>
    <scope>IDENTIFICATION</scope>
</reference>
<proteinExistence type="predicted"/>